<accession>A0A926QLG8</accession>
<dbReference type="AlphaFoldDB" id="A0A926QLG8"/>
<keyword evidence="2 3" id="KW-0479">Metal-binding</keyword>
<dbReference type="Gene3D" id="1.20.120.450">
    <property type="entry name" value="dinb family like domain"/>
    <property type="match status" value="1"/>
</dbReference>
<dbReference type="InterPro" id="IPR007837">
    <property type="entry name" value="DinB"/>
</dbReference>
<feature type="binding site" evidence="3">
    <location>
        <position position="132"/>
    </location>
    <ligand>
        <name>a divalent metal cation</name>
        <dbReference type="ChEBI" id="CHEBI:60240"/>
    </ligand>
</feature>
<reference evidence="4" key="1">
    <citation type="submission" date="2020-09" db="EMBL/GenBank/DDBJ databases">
        <title>Draft Genome Sequence of Paenibacillus sp. WST5.</title>
        <authorList>
            <person name="Bao Z."/>
        </authorList>
    </citation>
    <scope>NUCLEOTIDE SEQUENCE</scope>
    <source>
        <strain evidence="4">WST5</strain>
    </source>
</reference>
<comment type="caution">
    <text evidence="4">The sequence shown here is derived from an EMBL/GenBank/DDBJ whole genome shotgun (WGS) entry which is preliminary data.</text>
</comment>
<dbReference type="Proteomes" id="UP000650466">
    <property type="component" value="Unassembled WGS sequence"/>
</dbReference>
<gene>
    <name evidence="4" type="ORF">ICC18_20850</name>
</gene>
<dbReference type="EMBL" id="JACVVD010000007">
    <property type="protein sequence ID" value="MBD0382572.1"/>
    <property type="molecule type" value="Genomic_DNA"/>
</dbReference>
<comment type="similarity">
    <text evidence="1">Belongs to the DinB family.</text>
</comment>
<keyword evidence="5" id="KW-1185">Reference proteome</keyword>
<name>A0A926QLG8_9BACL</name>
<evidence type="ECO:0000256" key="1">
    <source>
        <dbReference type="ARBA" id="ARBA00008635"/>
    </source>
</evidence>
<dbReference type="SUPFAM" id="SSF109854">
    <property type="entry name" value="DinB/YfiT-like putative metalloenzymes"/>
    <property type="match status" value="1"/>
</dbReference>
<evidence type="ECO:0000313" key="4">
    <source>
        <dbReference type="EMBL" id="MBD0382572.1"/>
    </source>
</evidence>
<evidence type="ECO:0000256" key="2">
    <source>
        <dbReference type="ARBA" id="ARBA00022723"/>
    </source>
</evidence>
<sequence length="161" mass="17941">MSIIEDLLEELRWEALSTRRVMERIPEASLAWKPHVKSMSLGQLALHTAGLPGGLAVLLNAPDREVPTVPLPEATSVSEILTVLEAQLATAEDIISSWGDEGLRETFRLTLQGEVILESPRFQQVRSLLLNHWYHHRGQLTVYLRLLDVSVPGIYGPSADE</sequence>
<protein>
    <submittedName>
        <fullName evidence="4">DinB family protein</fullName>
    </submittedName>
</protein>
<organism evidence="4 5">
    <name type="scientific">Paenibacillus sedimenti</name>
    <dbReference type="NCBI Taxonomy" id="2770274"/>
    <lineage>
        <taxon>Bacteria</taxon>
        <taxon>Bacillati</taxon>
        <taxon>Bacillota</taxon>
        <taxon>Bacilli</taxon>
        <taxon>Bacillales</taxon>
        <taxon>Paenibacillaceae</taxon>
        <taxon>Paenibacillus</taxon>
    </lineage>
</organism>
<dbReference type="RefSeq" id="WP_188176342.1">
    <property type="nucleotide sequence ID" value="NZ_JACVVD010000007.1"/>
</dbReference>
<proteinExistence type="inferred from homology"/>
<evidence type="ECO:0000256" key="3">
    <source>
        <dbReference type="PIRSR" id="PIRSR607837-1"/>
    </source>
</evidence>
<dbReference type="InterPro" id="IPR034660">
    <property type="entry name" value="DinB/YfiT-like"/>
</dbReference>
<feature type="binding site" evidence="3">
    <location>
        <position position="136"/>
    </location>
    <ligand>
        <name>a divalent metal cation</name>
        <dbReference type="ChEBI" id="CHEBI:60240"/>
    </ligand>
</feature>
<evidence type="ECO:0000313" key="5">
    <source>
        <dbReference type="Proteomes" id="UP000650466"/>
    </source>
</evidence>
<feature type="binding site" evidence="3">
    <location>
        <position position="47"/>
    </location>
    <ligand>
        <name>a divalent metal cation</name>
        <dbReference type="ChEBI" id="CHEBI:60240"/>
    </ligand>
</feature>
<dbReference type="Pfam" id="PF05163">
    <property type="entry name" value="DinB"/>
    <property type="match status" value="1"/>
</dbReference>
<dbReference type="GO" id="GO:0046872">
    <property type="term" value="F:metal ion binding"/>
    <property type="evidence" value="ECO:0007669"/>
    <property type="project" value="UniProtKB-KW"/>
</dbReference>